<dbReference type="EMBL" id="JAIZAY010000017">
    <property type="protein sequence ID" value="KAJ8026276.1"/>
    <property type="molecule type" value="Genomic_DNA"/>
</dbReference>
<dbReference type="NCBIfam" id="NF047352">
    <property type="entry name" value="P_loop_sacsin"/>
    <property type="match status" value="3"/>
</dbReference>
<reference evidence="2" key="1">
    <citation type="submission" date="2021-10" db="EMBL/GenBank/DDBJ databases">
        <title>Tropical sea cucumber genome reveals ecological adaptation and Cuvierian tubules defense mechanism.</title>
        <authorList>
            <person name="Chen T."/>
        </authorList>
    </citation>
    <scope>NUCLEOTIDE SEQUENCE</scope>
    <source>
        <strain evidence="2">Nanhai2018</strain>
        <tissue evidence="2">Muscle</tissue>
    </source>
</reference>
<organism evidence="2 3">
    <name type="scientific">Holothuria leucospilota</name>
    <name type="common">Black long sea cucumber</name>
    <name type="synonym">Mertensiothuria leucospilota</name>
    <dbReference type="NCBI Taxonomy" id="206669"/>
    <lineage>
        <taxon>Eukaryota</taxon>
        <taxon>Metazoa</taxon>
        <taxon>Echinodermata</taxon>
        <taxon>Eleutherozoa</taxon>
        <taxon>Echinozoa</taxon>
        <taxon>Holothuroidea</taxon>
        <taxon>Aspidochirotacea</taxon>
        <taxon>Aspidochirotida</taxon>
        <taxon>Holothuriidae</taxon>
        <taxon>Holothuria</taxon>
    </lineage>
</organism>
<keyword evidence="3" id="KW-1185">Reference proteome</keyword>
<sequence length="4336" mass="497931">MAERERAIPGNFGIQTPPLLEYLQGILRGYSDGQILKELLQNAEDAGASEIRYLYDENNYGTESLLQECLKDFQGPALCSYNNDVFKPQDWDGIQKPAQSCKKGDVLKVGRFGIGFNSVYHLTDLPCIISQNILAMIDPFEKHFSSGGRSSSGHSWDLGVKFELIEDQLKPFQEAFPGDVQFEEHGILHGTFFRFPLRKEPNTLSQSVFSQEKIHDLLEAFKEDASISLLFLRNIERAAIYWKKEHSETSECFVEVSFASSYIAELRKDRESFTSSLQNFKKQPDESKNMAMINTFDIVTKYFDLGNESKNEFEEKWVVAQEIAITCSSTLATLYRKLNYLPWIGVAIPVFNIKETLKGRTFCFLPLPSGEDSLSELPVHVHGFFGVSDDRRSLKWPGGDQIQNDDAEWNKLLVNEVLPGVYRKALLKTIEVTLEQSDPDPNIVYKAMPNINHELGHWREAVETLFSNLFHDKVLYCRARNAWLSVNEVIIMTEDLLVTSERTRSILKCLQNSGYDVIENLPGHVMDAIRKFAKEVRYVSPSLVIECLKTQSDNEYSDTDRLYILDYVVGNFDNFPKPEDVDGLKLLPTCDGQFVSFRAYPNTSEVVYTETRTCSQNLIPGMRQRFVKRQQEERFPKLNQALEIMTSSENWKQLKHLDSDVIIQLLSETLPTSWNQETVDYVEWTPSNGDEPDFQWLQLFWQFLCREDIDLVKLEGLKILPVSEITKIPIRIMALKRNSRIVNVGDADKTCTDFAKIEEVLIKVGITVCELPDFVSKHHQILKSSFVHCFHQDDIMKALKATGVKSIDYACSSSTDTQDMFYSNLLPYLSGANFSKQDVCFLRSLSIFKAFESKQVVAKRLNSIDSGVTFLNEEDFQSLPKVPFDKLYVVINTCEHLLLLEKLDVKLQAFEDALKGILRNAQQRLYPQDKIQVLFEWVRLSYDKISCLEGIEDLLTEVPFAANGNEELTKPKDMYDGSNKYVKYLVHDKNVLLSKHVLSSWLDILQKLGLKTEDNIEVHHLKKAAMNSSIENNISQADVLVEYLCKYPQCLENSEVCNTLKQLPFISCKYVTPSFYPKEMTFFGKRGKLYKPSDLVVYSRKTCFLAGTSAPMVESISDIVLDELCVRRKPSVKEVLQQLHQCVKCNSSKTEMIQYIYEFLNENSFENEDEILAGLPKKWIFVDDHFVNVSCVYKEECSGAIDLRPFLCILPRWYKEYNNLLQVAGVPNQVEGNASFLLDVLEKIKTNVDASVITESSSLEASLRVSINILRKLVESEDEIEEEDIRCKLYVPTNCTPMKLLPPDQVCYDDTSYDNDDDDHFDLDEEEPLIYLVHSEVPSHIAKKLGVVSLTKRLAGADEIGGIEQTGQYEPITVRLRNILKDGYQPESIPKEMVQNAEDAGASEVKFLLDMRTNRNAVKRLLDPAMESIHGPALWVYNDATFTDKDLQNITKLGGATKSEDRTKIGQFGLGFNAVYHITDVPSFVTGNFITFFDPHKSHLQRHIRGDGRGIQLNFTSNPSRMRQFRDQFLPYEGIFGCKILEDEEGTTPYNNTLFRLPLRTDTEARKSEIWNESYNEEKMKILLTSLCRNACQMLLFTENVKSISVYLLREAENCQPSLLYQLHKKTTEKGPVEDSFREAVLSFVNNYSGNSAPLDTTSVVTFESKWSEKGTQYLQLNDVSPVALETWVVTMSAGRGRTLKLCLEEIGVKSGLLPCGGVAWNANAKTGGGVFCFLPLSVPQSGLPICINGSFAVSADRRSLWRKPETGTSDFKTNWNESLLNEVIVSAYITLLQQTMAKEHAKRCSDFFVLWPSPSKTSKNSDYGAVMTGFYKAVVCGVNDDTPPSIFMKGDGIYTINDVLFTDKEIQNDKKIFPIVERVLQKNTSKEVISLPMWVRTGFEEAGYPSKITDMTYSLERFFEEVFLPNLSNIQHEDVLSLVSHALGEHNNNILELMKVSECIPTKTFTGRVYKKPSSLLDPNRFKDIFFEDEGVFPDNQFLETLDMRQKGTLKEIGCLNDDLRWQDVLERTKTIHHLWQMDKDGARQRVKALLNFMDQKLQVADGRHHIVEKELREVAFLPAVRNGDVKLKCPNEVYLTKERDLVGYVRYILDKSGGRLMLSLPVKRLLGMEGKKVDYAAVLENLSHLKLILQKGNEPDTLMSQCKAMYSFLQRCIKEVKVQHFLQREEWFLVEQGFTEARKLSFFSESIPPYLYQIPKEFGTAFDKLLRAAGVKDYFDCNDFIETLVTIEKSQQGKPLAAQMVSSILTRIIKPLYDIADNIPMERISQIPLPDSKNMLQASDILSFCDLDSFQHLIGEYNLCHKEIPLPWAKRLGVRDIREQMLKKYSHRIPGFGGIGERFGQREELVTRITRIMEGYPFDFTILKELVQNADDAKATKVHFVLDDRTHPAQKLFYNSMSDLQGPALLAFNDRPFSEDDIIGIQKLGVGNKADDTDKTGRYGVGFNVVYHLTDCPMFLSGGDTLCIFDPTLQYITDADEVCPGRIFKPVDEKMLATYSDIFHCFFSYQNDFNLREGTLFRFPLRQKKSKISDQTSFAGIVKLFTDFKEEMFDVLLFLKSVTEISFSICTNGKLDNTYTVKAALSPEHANARTRFFQTMSQMKNKTLLEIPVTDVQFQAAIADNCGKRQEWLVHQRLGVENKERIPISVKSVSSVRRLLPKGGVAARCFALEENASKDENMFQGKAYCFLPLPIRTNLPVHVDGYFALGHEARRNLWEEPPGDPNSDWNRLVAKEIIGPVYVHVMEKMKTFFDRFEGSGLDIQQMREKLQDYHRLFPLHYTSHVVNIRDFWEEISHAFYERVMLQKHIVFPVVQPKCQRKSDRCISSNQTEFILMWKSCISQGIEEGFFDDLNLQVQETQRSQNEGHKHKKLRLLLLELGFPLLESPLKLYKIMESILKTLEGESVTLLKVNPKDVGSYLETKASETTLQGLPLKLNNTLISSRERLELLVEYTTKTANIELNRLPLLLTNDEVLRRFSKERKVFHSSYSSLLPKCPEIFLDYNFLSLLNRRDECFAEFGVFDLVQKLPTHLPADVFCRGEYVPWSSNPKKKLVTPKEEWIKKLWRFLSERCKDNTNVLMQQFQDWAILPANAENLKCLVPMKLAKTVLSPYFSSYHERLHHIMKRLQAPILDTLGRTDQFITQFVSSLTNMNDTLNVFKRIILVNPDGFRVLEREDHECILRYFSNFINMNYDYSDNKSLTVLKSLPCHETIHGDFVALVLKTTHSVSMTDVPQNDQDTWISKSGCQFIKKKSFLTGLYEALEVEDISDRELYRRYILPCYGQFSCEAQWKHLSRIMVMVNTDTNPTGVVAVLNLKYIPLIPLEKGGLDFASSFHDEENPVFKEMSEKKYFPPKHPWERNLKTWHNFLRLIGMQTEVSCEQFLQFSKRISQELDCPKREEILVKYFVNHHHLHDLRFLSRLGKIAFISAAKVKKELSELHEQCTVKKVTFCALPEKHRNLVWSEAPLLPSWVNLQNCPSCRTCLERNLGKNKEPTLSLVLKHTQTLCSYLASLETLPDNTDRPSVKHEQLLNDIMQDILKFLSNRCEKHSRCIPCNDKVKCCIKCKEMVEALEEIPVVPLKGGKLFKAKRLTKHLPSEDSKALSLFIKEVPDQFMFYSNLLYCLGTTKEPSAHQYANILTLIENQNLENNPNFILAAQQAINGFFRCLSHCENVNLDNIDKLFLLTKKGGKCLIESTKLYYNDEASYESRLGGFSHPMMRNVNLIDLKTHLSMEELLEKLGHLKPCLISENVEERLVHSTSNVQATTDCECLISQQLQRVLSWRVFADALRIILANEGVTDLTKRHDDIFETTFTVKCVPDILTELYMKDGSKVSGSQLDKGVLLKRTGTHNVDVFLSHSANKDLIECQISESFNDFFGNFLKHTENLQIVFKSSSEEQVILNLIERRLKVSDYELNYLDKKPVLGFPIEEDIICLLVQDPFCQFFIDEYVAYNDTQVGDEHYIYAKIVERLGAEAELTGRTNLCVVKYVIEVGGKIQKQVNATWLYKFPPPKDEPFTPENVENFDPTAVPLPSTDCQIVDFSNADHQRPEQTFDNLDDIKKEITEIIQGLRHADISTRNMILRRLMRMWHPDKHPLERKYFAEEVFKHIQREIEKLANHVPCRVDTREDISRWARQNTSQQRRYWNCHRRRFGTARRESGKWYGRWHQSSRSHFYTPPSFHRVNSDACIWLKQACVDRDAAGTVVVEEGVSYFQWKSSLCFFAIEKSIRAAQLVCGCGIIDNQGIVDAAMQLQRHLDVTSDIQKLVKIVKKNSHYPSSSSRPNVPHEVFTKEHAEEAMKIARSVIERVERYIKDV</sequence>
<dbReference type="OrthoDB" id="1262810at2759"/>
<feature type="domain" description="Sacsin/Nov" evidence="1">
    <location>
        <begin position="2364"/>
        <end position="2594"/>
    </location>
</feature>
<dbReference type="PANTHER" id="PTHR46919">
    <property type="entry name" value="ZINC FINGER, C3HC4 TYPE (RING FINGER) FAMILY PROTEIN"/>
    <property type="match status" value="1"/>
</dbReference>
<feature type="domain" description="Sacsin/Nov" evidence="1">
    <location>
        <begin position="1370"/>
        <end position="1614"/>
    </location>
</feature>
<dbReference type="Pfam" id="PF25794">
    <property type="entry name" value="SACS"/>
    <property type="match status" value="3"/>
</dbReference>
<feature type="domain" description="Sacsin/Nov" evidence="1">
    <location>
        <begin position="18"/>
        <end position="250"/>
    </location>
</feature>
<dbReference type="Gene3D" id="1.10.287.110">
    <property type="entry name" value="DnaJ domain"/>
    <property type="match status" value="1"/>
</dbReference>
<dbReference type="Proteomes" id="UP001152320">
    <property type="component" value="Chromosome 17"/>
</dbReference>
<dbReference type="Gene3D" id="1.20.120.330">
    <property type="entry name" value="Nucleotidyltransferases domain 2"/>
    <property type="match status" value="1"/>
</dbReference>
<comment type="caution">
    <text evidence="2">The sequence shown here is derived from an EMBL/GenBank/DDBJ whole genome shotgun (WGS) entry which is preliminary data.</text>
</comment>
<dbReference type="PANTHER" id="PTHR46919:SF2">
    <property type="entry name" value="SACSIN"/>
    <property type="match status" value="1"/>
</dbReference>
<gene>
    <name evidence="2" type="ORF">HOLleu_34072</name>
</gene>
<dbReference type="InterPro" id="IPR036890">
    <property type="entry name" value="HATPase_C_sf"/>
</dbReference>
<accession>A0A9Q0YR95</accession>
<evidence type="ECO:0000259" key="1">
    <source>
        <dbReference type="Pfam" id="PF25794"/>
    </source>
</evidence>
<proteinExistence type="predicted"/>
<evidence type="ECO:0000313" key="3">
    <source>
        <dbReference type="Proteomes" id="UP001152320"/>
    </source>
</evidence>
<dbReference type="InterPro" id="IPR058210">
    <property type="entry name" value="SACS/Nov_dom"/>
</dbReference>
<dbReference type="SUPFAM" id="SSF55874">
    <property type="entry name" value="ATPase domain of HSP90 chaperone/DNA topoisomerase II/histidine kinase"/>
    <property type="match status" value="3"/>
</dbReference>
<dbReference type="SUPFAM" id="SSF81593">
    <property type="entry name" value="Nucleotidyltransferase substrate binding subunit/domain"/>
    <property type="match status" value="1"/>
</dbReference>
<evidence type="ECO:0000313" key="2">
    <source>
        <dbReference type="EMBL" id="KAJ8026276.1"/>
    </source>
</evidence>
<dbReference type="InterPro" id="IPR036869">
    <property type="entry name" value="J_dom_sf"/>
</dbReference>
<protein>
    <submittedName>
        <fullName evidence="2">Sacsin</fullName>
    </submittedName>
</protein>
<name>A0A9Q0YR95_HOLLE</name>